<name>W4UXA5_9BACE</name>
<proteinExistence type="predicted"/>
<keyword evidence="2" id="KW-1185">Reference proteome</keyword>
<dbReference type="STRING" id="1445607.JCM10512_4326"/>
<dbReference type="Proteomes" id="UP000019131">
    <property type="component" value="Unassembled WGS sequence"/>
</dbReference>
<sequence>MERYMLGNLPGIEMREAQKSLLDAEERILSAEYSTKLCEISLLQLSGKITRYLE</sequence>
<protein>
    <submittedName>
        <fullName evidence="1">Agglutination protein</fullName>
    </submittedName>
</protein>
<comment type="caution">
    <text evidence="1">The sequence shown here is derived from an EMBL/GenBank/DDBJ whole genome shotgun (WGS) entry which is preliminary data.</text>
</comment>
<evidence type="ECO:0000313" key="1">
    <source>
        <dbReference type="EMBL" id="GAE85860.1"/>
    </source>
</evidence>
<accession>W4UXA5</accession>
<dbReference type="EMBL" id="BAIV01000032">
    <property type="protein sequence ID" value="GAE85860.1"/>
    <property type="molecule type" value="Genomic_DNA"/>
</dbReference>
<reference evidence="1 2" key="1">
    <citation type="journal article" date="2014" name="Genome Announc.">
        <title>Draft Genome Sequence of Bacteroides reticulotermitis Strain JCM 10512T, Isolated from the Gut of a Termite.</title>
        <authorList>
            <person name="Yuki M."/>
            <person name="Oshima K."/>
            <person name="Suda W."/>
            <person name="Sakamoto M."/>
            <person name="Iida T."/>
            <person name="Hattori M."/>
            <person name="Ohkuma M."/>
        </authorList>
    </citation>
    <scope>NUCLEOTIDE SEQUENCE [LARGE SCALE GENOMIC DNA]</scope>
    <source>
        <strain evidence="1 2">JCM 10512</strain>
    </source>
</reference>
<dbReference type="AlphaFoldDB" id="W4UXA5"/>
<gene>
    <name evidence="1" type="ORF">JCM10512_4326</name>
</gene>
<evidence type="ECO:0000313" key="2">
    <source>
        <dbReference type="Proteomes" id="UP000019131"/>
    </source>
</evidence>
<organism evidence="1 2">
    <name type="scientific">Bacteroides reticulotermitis JCM 10512</name>
    <dbReference type="NCBI Taxonomy" id="1445607"/>
    <lineage>
        <taxon>Bacteria</taxon>
        <taxon>Pseudomonadati</taxon>
        <taxon>Bacteroidota</taxon>
        <taxon>Bacteroidia</taxon>
        <taxon>Bacteroidales</taxon>
        <taxon>Bacteroidaceae</taxon>
        <taxon>Bacteroides</taxon>
    </lineage>
</organism>